<organism evidence="4 5">
    <name type="scientific">Priapulus caudatus</name>
    <name type="common">Priapulid worm</name>
    <dbReference type="NCBI Taxonomy" id="37621"/>
    <lineage>
        <taxon>Eukaryota</taxon>
        <taxon>Metazoa</taxon>
        <taxon>Ecdysozoa</taxon>
        <taxon>Scalidophora</taxon>
        <taxon>Priapulida</taxon>
        <taxon>Priapulimorpha</taxon>
        <taxon>Priapulimorphida</taxon>
        <taxon>Priapulidae</taxon>
        <taxon>Priapulus</taxon>
    </lineage>
</organism>
<comment type="similarity">
    <text evidence="1">Belongs to the cytochrome b5 family. MAPR subfamily.</text>
</comment>
<sequence length="293" mass="32646">MFNKIVLGACVFICVAAVIFQFLPSQDQWYFDFDAIVAKLKEPLNQYISSNNVNKKDTTSTKSGNTLTNEVLARYTGDAGSDGLYLALLGKVYDVSKGSSHYGPGGGYHGFAGKDGTRAFVTGQFDADGLIPEVDGLSHQDYLGLEEWEKFYKKDYKYVGKVRGWFYDELGKPTEKIHAYRKALKSAHQWKQAQADEKKIYPPCNSEWSQDKGGRVWCSTKSGGIERDWAGVPRKLFKPASGQYRCACIRTTGPASDRPEAADHDDRGDLDNPNLKEYDNCDSVVESCPLPNE</sequence>
<proteinExistence type="inferred from homology"/>
<dbReference type="PANTHER" id="PTHR10281:SF4">
    <property type="entry name" value="NEUFERRICIN"/>
    <property type="match status" value="1"/>
</dbReference>
<accession>A0ABM1EX57</accession>
<dbReference type="Pfam" id="PF00173">
    <property type="entry name" value="Cyt-b5"/>
    <property type="match status" value="1"/>
</dbReference>
<evidence type="ECO:0000313" key="4">
    <source>
        <dbReference type="Proteomes" id="UP000695022"/>
    </source>
</evidence>
<feature type="domain" description="Cytochrome b5 heme-binding" evidence="3">
    <location>
        <begin position="67"/>
        <end position="163"/>
    </location>
</feature>
<dbReference type="Proteomes" id="UP000695022">
    <property type="component" value="Unplaced"/>
</dbReference>
<dbReference type="SMART" id="SM01117">
    <property type="entry name" value="Cyt-b5"/>
    <property type="match status" value="1"/>
</dbReference>
<gene>
    <name evidence="5" type="primary">LOC106816669</name>
</gene>
<protein>
    <submittedName>
        <fullName evidence="5">Neuferricin-like</fullName>
    </submittedName>
</protein>
<keyword evidence="4" id="KW-1185">Reference proteome</keyword>
<dbReference type="Gene3D" id="3.10.120.10">
    <property type="entry name" value="Cytochrome b5-like heme/steroid binding domain"/>
    <property type="match status" value="1"/>
</dbReference>
<evidence type="ECO:0000259" key="3">
    <source>
        <dbReference type="SMART" id="SM01117"/>
    </source>
</evidence>
<dbReference type="InterPro" id="IPR001199">
    <property type="entry name" value="Cyt_B5-like_heme/steroid-bd"/>
</dbReference>
<dbReference type="SUPFAM" id="SSF55856">
    <property type="entry name" value="Cytochrome b5-like heme/steroid binding domain"/>
    <property type="match status" value="1"/>
</dbReference>
<evidence type="ECO:0000256" key="2">
    <source>
        <dbReference type="SAM" id="MobiDB-lite"/>
    </source>
</evidence>
<evidence type="ECO:0000256" key="1">
    <source>
        <dbReference type="ARBA" id="ARBA00038357"/>
    </source>
</evidence>
<evidence type="ECO:0000313" key="5">
    <source>
        <dbReference type="RefSeq" id="XP_014676778.1"/>
    </source>
</evidence>
<dbReference type="InterPro" id="IPR050577">
    <property type="entry name" value="MAPR/NEUFC/NENF-like"/>
</dbReference>
<feature type="region of interest" description="Disordered" evidence="2">
    <location>
        <begin position="252"/>
        <end position="278"/>
    </location>
</feature>
<dbReference type="PANTHER" id="PTHR10281">
    <property type="entry name" value="MEMBRANE-ASSOCIATED PROGESTERONE RECEPTOR COMPONENT-RELATED"/>
    <property type="match status" value="1"/>
</dbReference>
<dbReference type="GeneID" id="106816669"/>
<feature type="compositionally biased region" description="Basic and acidic residues" evidence="2">
    <location>
        <begin position="257"/>
        <end position="278"/>
    </location>
</feature>
<name>A0ABM1EX57_PRICU</name>
<dbReference type="RefSeq" id="XP_014676778.1">
    <property type="nucleotide sequence ID" value="XM_014821292.1"/>
</dbReference>
<reference evidence="5" key="1">
    <citation type="submission" date="2025-08" db="UniProtKB">
        <authorList>
            <consortium name="RefSeq"/>
        </authorList>
    </citation>
    <scope>IDENTIFICATION</scope>
</reference>
<dbReference type="InterPro" id="IPR036400">
    <property type="entry name" value="Cyt_B5-like_heme/steroid_sf"/>
</dbReference>